<comment type="caution">
    <text evidence="1">The sequence shown here is derived from an EMBL/GenBank/DDBJ whole genome shotgun (WGS) entry which is preliminary data.</text>
</comment>
<accession>A0A927LC76</accession>
<dbReference type="EMBL" id="JACYXT010000023">
    <property type="protein sequence ID" value="MBD9729094.1"/>
    <property type="molecule type" value="Genomic_DNA"/>
</dbReference>
<evidence type="ECO:0000313" key="1">
    <source>
        <dbReference type="EMBL" id="MBD9729094.1"/>
    </source>
</evidence>
<reference evidence="1" key="1">
    <citation type="submission" date="2020-09" db="EMBL/GenBank/DDBJ databases">
        <title>Streptomyces canutascabiei sp. nov., which causes potato common scab and is distributed across the world.</title>
        <authorList>
            <person name="Nguyen H.P."/>
            <person name="Weisberg A.J."/>
            <person name="Chang J.H."/>
            <person name="Clarke C.R."/>
        </authorList>
    </citation>
    <scope>NUCLEOTIDE SEQUENCE</scope>
    <source>
        <strain evidence="1">ID-01-6.2a</strain>
    </source>
</reference>
<dbReference type="RefSeq" id="WP_192365347.1">
    <property type="nucleotide sequence ID" value="NZ_CP119182.1"/>
</dbReference>
<dbReference type="GeneID" id="79930175"/>
<organism evidence="1 2">
    <name type="scientific">Streptomyces caniscabiei</name>
    <dbReference type="NCBI Taxonomy" id="2746961"/>
    <lineage>
        <taxon>Bacteria</taxon>
        <taxon>Bacillati</taxon>
        <taxon>Actinomycetota</taxon>
        <taxon>Actinomycetes</taxon>
        <taxon>Kitasatosporales</taxon>
        <taxon>Streptomycetaceae</taxon>
        <taxon>Streptomyces</taxon>
    </lineage>
</organism>
<dbReference type="Proteomes" id="UP000661025">
    <property type="component" value="Unassembled WGS sequence"/>
</dbReference>
<dbReference type="InterPro" id="IPR036866">
    <property type="entry name" value="RibonucZ/Hydroxyglut_hydro"/>
</dbReference>
<proteinExistence type="predicted"/>
<sequence length="89" mass="9441">MPAAGRAGEGLFVPVGIERRRAVTGGRVSLQNLRDCRDPEYAASLRRLAALDVDALFPGHHEISLARAGRHLAAARGTLARGPLPMSTT</sequence>
<dbReference type="Gene3D" id="3.60.15.10">
    <property type="entry name" value="Ribonuclease Z/Hydroxyacylglutathione hydrolase-like"/>
    <property type="match status" value="1"/>
</dbReference>
<name>A0A927LC76_9ACTN</name>
<dbReference type="SUPFAM" id="SSF56281">
    <property type="entry name" value="Metallo-hydrolase/oxidoreductase"/>
    <property type="match status" value="1"/>
</dbReference>
<evidence type="ECO:0000313" key="2">
    <source>
        <dbReference type="Proteomes" id="UP000661025"/>
    </source>
</evidence>
<protein>
    <submittedName>
        <fullName evidence="1">Uncharacterized protein</fullName>
    </submittedName>
</protein>
<dbReference type="AlphaFoldDB" id="A0A927LC76"/>
<gene>
    <name evidence="1" type="ORF">IHE70_39105</name>
</gene>